<keyword evidence="3" id="KW-1185">Reference proteome</keyword>
<dbReference type="Gene3D" id="3.20.20.210">
    <property type="match status" value="1"/>
</dbReference>
<proteinExistence type="predicted"/>
<sequence length="396" mass="44453">MSPAIHLDPPFRAEHIGSLLRPPQLVEKRILFEEHKCSAEELKALEDASIPAVVKLQKEAGIKTITDGELRRGAFYQGIFEKLGGMSTLPARSLDTFKPYLPYVAIFKAMGLTEYTSIYCTSKIKRTNGIYTEDFLFLKGLVSSEEIKHIKVTICGPTWMHLRHGSDHTYDKSVYQSDAEYFVDLIQAYREEIDELYRLGCRHIQFDDPTFCFFCAESMISGMVQAGVDHEALLSTYIGVYNDILKDRPGDLTVGLHTCRGNFKGMHYSEGSLDRIAEKLFGDLNVDCYYLEYDTERAGGLEPLRYLPLGKMVVLGLVTSRTGKLETTAELKARVNQAAEIISQGSPRRSMADALNQLCISPQCGFASVFEGNPLSEQEEKSKLELVVEVAKQIWG</sequence>
<dbReference type="CDD" id="cd03311">
    <property type="entry name" value="CIMS_C_terminal_like"/>
    <property type="match status" value="1"/>
</dbReference>
<protein>
    <recommendedName>
        <fullName evidence="1">Cobalamin-independent methionine synthase MetE C-terminal/archaeal domain-containing protein</fullName>
    </recommendedName>
</protein>
<dbReference type="Pfam" id="PF01717">
    <property type="entry name" value="Meth_synt_2"/>
    <property type="match status" value="1"/>
</dbReference>
<dbReference type="OrthoDB" id="7772923at2759"/>
<reference evidence="2 3" key="1">
    <citation type="journal article" date="2012" name="Appl. Environ. Microbiol.">
        <title>Short-read sequencing for genomic analysis of the brown rot fungus Fibroporia radiculosa.</title>
        <authorList>
            <person name="Tang J.D."/>
            <person name="Perkins A.D."/>
            <person name="Sonstegard T.S."/>
            <person name="Schroeder S.G."/>
            <person name="Burgess S.C."/>
            <person name="Diehl S.V."/>
        </authorList>
    </citation>
    <scope>NUCLEOTIDE SEQUENCE [LARGE SCALE GENOMIC DNA]</scope>
    <source>
        <strain evidence="2 3">TFFH 294</strain>
    </source>
</reference>
<dbReference type="GeneID" id="24100119"/>
<dbReference type="RefSeq" id="XP_012184491.1">
    <property type="nucleotide sequence ID" value="XM_012329101.1"/>
</dbReference>
<dbReference type="GO" id="GO:0008270">
    <property type="term" value="F:zinc ion binding"/>
    <property type="evidence" value="ECO:0007669"/>
    <property type="project" value="InterPro"/>
</dbReference>
<dbReference type="EMBL" id="HE797181">
    <property type="protein sequence ID" value="CCM05208.1"/>
    <property type="molecule type" value="Genomic_DNA"/>
</dbReference>
<gene>
    <name evidence="2" type="ORF">FIBRA_07417</name>
</gene>
<evidence type="ECO:0000259" key="1">
    <source>
        <dbReference type="Pfam" id="PF01717"/>
    </source>
</evidence>
<dbReference type="Proteomes" id="UP000006352">
    <property type="component" value="Unassembled WGS sequence"/>
</dbReference>
<evidence type="ECO:0000313" key="2">
    <source>
        <dbReference type="EMBL" id="CCM05208.1"/>
    </source>
</evidence>
<dbReference type="PANTHER" id="PTHR43844">
    <property type="entry name" value="METHIONINE SYNTHASE"/>
    <property type="match status" value="1"/>
</dbReference>
<organism evidence="2 3">
    <name type="scientific">Fibroporia radiculosa</name>
    <dbReference type="NCBI Taxonomy" id="599839"/>
    <lineage>
        <taxon>Eukaryota</taxon>
        <taxon>Fungi</taxon>
        <taxon>Dikarya</taxon>
        <taxon>Basidiomycota</taxon>
        <taxon>Agaricomycotina</taxon>
        <taxon>Agaricomycetes</taxon>
        <taxon>Polyporales</taxon>
        <taxon>Fibroporiaceae</taxon>
        <taxon>Fibroporia</taxon>
    </lineage>
</organism>
<feature type="domain" description="Cobalamin-independent methionine synthase MetE C-terminal/archaeal" evidence="1">
    <location>
        <begin position="177"/>
        <end position="392"/>
    </location>
</feature>
<dbReference type="InterPro" id="IPR002629">
    <property type="entry name" value="Met_Synth_C/arc"/>
</dbReference>
<dbReference type="InParanoid" id="J4GED6"/>
<dbReference type="GO" id="GO:0003871">
    <property type="term" value="F:5-methyltetrahydropteroyltriglutamate-homocysteine S-methyltransferase activity"/>
    <property type="evidence" value="ECO:0007669"/>
    <property type="project" value="InterPro"/>
</dbReference>
<dbReference type="HOGENOM" id="CLU_058877_0_0_1"/>
<dbReference type="AlphaFoldDB" id="J4GED6"/>
<evidence type="ECO:0000313" key="3">
    <source>
        <dbReference type="Proteomes" id="UP000006352"/>
    </source>
</evidence>
<dbReference type="InterPro" id="IPR038071">
    <property type="entry name" value="UROD/MetE-like_sf"/>
</dbReference>
<dbReference type="STRING" id="599839.J4GED6"/>
<name>J4GED6_9APHY</name>
<accession>J4GED6</accession>
<dbReference type="SUPFAM" id="SSF51726">
    <property type="entry name" value="UROD/MetE-like"/>
    <property type="match status" value="1"/>
</dbReference>
<dbReference type="PANTHER" id="PTHR43844:SF2">
    <property type="entry name" value="SYNTHASE, VITAMIN-B12 INDEPENDENT, PUTATIVE (AFU_ORTHOLOGUE AFUA_3G12060)-RELATED"/>
    <property type="match status" value="1"/>
</dbReference>
<dbReference type="GO" id="GO:0009086">
    <property type="term" value="P:methionine biosynthetic process"/>
    <property type="evidence" value="ECO:0007669"/>
    <property type="project" value="InterPro"/>
</dbReference>